<feature type="non-terminal residue" evidence="2">
    <location>
        <position position="143"/>
    </location>
</feature>
<dbReference type="SUPFAM" id="SSF50494">
    <property type="entry name" value="Trypsin-like serine proteases"/>
    <property type="match status" value="1"/>
</dbReference>
<proteinExistence type="predicted"/>
<feature type="signal peptide" evidence="1">
    <location>
        <begin position="1"/>
        <end position="18"/>
    </location>
</feature>
<dbReference type="OrthoDB" id="7726766at2759"/>
<keyword evidence="1" id="KW-0732">Signal</keyword>
<dbReference type="InterPro" id="IPR009003">
    <property type="entry name" value="Peptidase_S1_PA"/>
</dbReference>
<dbReference type="EMBL" id="HACA01033404">
    <property type="protein sequence ID" value="CDW50765.1"/>
    <property type="molecule type" value="Transcribed_RNA"/>
</dbReference>
<organism evidence="2">
    <name type="scientific">Lepeophtheirus salmonis</name>
    <name type="common">Salmon louse</name>
    <name type="synonym">Caligus salmonis</name>
    <dbReference type="NCBI Taxonomy" id="72036"/>
    <lineage>
        <taxon>Eukaryota</taxon>
        <taxon>Metazoa</taxon>
        <taxon>Ecdysozoa</taxon>
        <taxon>Arthropoda</taxon>
        <taxon>Crustacea</taxon>
        <taxon>Multicrustacea</taxon>
        <taxon>Hexanauplia</taxon>
        <taxon>Copepoda</taxon>
        <taxon>Siphonostomatoida</taxon>
        <taxon>Caligidae</taxon>
        <taxon>Lepeophtheirus</taxon>
    </lineage>
</organism>
<dbReference type="AlphaFoldDB" id="A0A0K2VK95"/>
<feature type="chain" id="PRO_5005489504" evidence="1">
    <location>
        <begin position="19"/>
        <end position="143"/>
    </location>
</feature>
<gene>
    <name evidence="2" type="primary">PLAT</name>
</gene>
<reference evidence="2" key="1">
    <citation type="submission" date="2014-05" db="EMBL/GenBank/DDBJ databases">
        <authorList>
            <person name="Chronopoulou M."/>
        </authorList>
    </citation>
    <scope>NUCLEOTIDE SEQUENCE</scope>
    <source>
        <tissue evidence="2">Whole organism</tissue>
    </source>
</reference>
<dbReference type="InterPro" id="IPR043504">
    <property type="entry name" value="Peptidase_S1_PA_chymotrypsin"/>
</dbReference>
<protein>
    <submittedName>
        <fullName evidence="2">Plasminogen activator, tissue [Macaca fascicularis]</fullName>
    </submittedName>
</protein>
<sequence>MKIITIWILLQTLISANGKRCITETGECFFPFEYYGKHNICTIVNTKVYPKPWCYLNHGQHYLNPKWDYCSDNCFDCGVSNDLGNSCQRQKEASEGYFDNAVFPWHARIVNIQNAEVLCNGVILSDTRVLTTANCKGYYHRYP</sequence>
<dbReference type="InterPro" id="IPR036943">
    <property type="entry name" value="FN_type2_sf"/>
</dbReference>
<dbReference type="Gene3D" id="2.10.10.10">
    <property type="entry name" value="Fibronectin, type II, collagen-binding"/>
    <property type="match status" value="1"/>
</dbReference>
<evidence type="ECO:0000313" key="2">
    <source>
        <dbReference type="EMBL" id="CDW50765.1"/>
    </source>
</evidence>
<evidence type="ECO:0000256" key="1">
    <source>
        <dbReference type="SAM" id="SignalP"/>
    </source>
</evidence>
<name>A0A0K2VK95_LEPSM</name>
<accession>A0A0K2VK95</accession>
<dbReference type="Gene3D" id="2.40.10.10">
    <property type="entry name" value="Trypsin-like serine proteases"/>
    <property type="match status" value="1"/>
</dbReference>